<sequence length="288" mass="32127">MAAHGIQQVKFLAFIDGFNEAFVAHPIFQGLGVAGAVMSMAYGVHPVQWAGLGLQISSGMVSAATSYLRARQYVQAINMELFNPAGLHVTVMTTKKMMVKIGLPGEQLKLHPLSADAPTPDANVLAYESQSEVQQLPELEHARAQSLKALQGQVMPLNFNVPEAKTPDSLLQKMGANQVSRLSKKQQTKAQKKREKANEEIVKMNAEADKEQSKGDKDVLKKQREAEKEISKLERELEQEKSVSKRLEASKKLQKEKSKLLNEVEKEAKKRDEKVESKRQDARKEIEK</sequence>
<name>A0A4U7B8J2_9PEZI</name>
<feature type="compositionally biased region" description="Basic residues" evidence="1">
    <location>
        <begin position="182"/>
        <end position="195"/>
    </location>
</feature>
<organism evidence="2 3">
    <name type="scientific">Elsinoe australis</name>
    <dbReference type="NCBI Taxonomy" id="40998"/>
    <lineage>
        <taxon>Eukaryota</taxon>
        <taxon>Fungi</taxon>
        <taxon>Dikarya</taxon>
        <taxon>Ascomycota</taxon>
        <taxon>Pezizomycotina</taxon>
        <taxon>Dothideomycetes</taxon>
        <taxon>Dothideomycetidae</taxon>
        <taxon>Myriangiales</taxon>
        <taxon>Elsinoaceae</taxon>
        <taxon>Elsinoe</taxon>
    </lineage>
</organism>
<feature type="region of interest" description="Disordered" evidence="1">
    <location>
        <begin position="178"/>
        <end position="288"/>
    </location>
</feature>
<dbReference type="EMBL" id="PTQR01000019">
    <property type="protein sequence ID" value="TKX26051.1"/>
    <property type="molecule type" value="Genomic_DNA"/>
</dbReference>
<evidence type="ECO:0000256" key="1">
    <source>
        <dbReference type="SAM" id="MobiDB-lite"/>
    </source>
</evidence>
<dbReference type="InterPro" id="IPR053221">
    <property type="entry name" value="Burnettramic_acid_biosynth"/>
</dbReference>
<dbReference type="PANTHER" id="PTHR38887:SF1">
    <property type="entry name" value="RAS MODIFICATION PROTEIN ERF4"/>
    <property type="match status" value="1"/>
</dbReference>
<feature type="compositionally biased region" description="Basic and acidic residues" evidence="1">
    <location>
        <begin position="196"/>
        <end position="288"/>
    </location>
</feature>
<gene>
    <name evidence="2" type="ORF">C1H76_1684</name>
</gene>
<dbReference type="AlphaFoldDB" id="A0A4U7B8J2"/>
<dbReference type="Proteomes" id="UP000308133">
    <property type="component" value="Unassembled WGS sequence"/>
</dbReference>
<accession>A0A4U7B8J2</accession>
<reference evidence="2 3" key="1">
    <citation type="submission" date="2018-02" db="EMBL/GenBank/DDBJ databases">
        <title>Draft genome sequences of Elsinoe sp., causing black scab on jojoba.</title>
        <authorList>
            <person name="Stodart B."/>
            <person name="Jeffress S."/>
            <person name="Ash G."/>
            <person name="Arun Chinnappa K."/>
        </authorList>
    </citation>
    <scope>NUCLEOTIDE SEQUENCE [LARGE SCALE GENOMIC DNA]</scope>
    <source>
        <strain evidence="2 3">Hillstone_2</strain>
    </source>
</reference>
<evidence type="ECO:0000313" key="3">
    <source>
        <dbReference type="Proteomes" id="UP000308133"/>
    </source>
</evidence>
<comment type="caution">
    <text evidence="2">The sequence shown here is derived from an EMBL/GenBank/DDBJ whole genome shotgun (WGS) entry which is preliminary data.</text>
</comment>
<evidence type="ECO:0000313" key="2">
    <source>
        <dbReference type="EMBL" id="TKX26051.1"/>
    </source>
</evidence>
<dbReference type="PANTHER" id="PTHR38887">
    <property type="entry name" value="CHROMOSOME 21, WHOLE GENOME SHOTGUN SEQUENCE"/>
    <property type="match status" value="1"/>
</dbReference>
<proteinExistence type="predicted"/>
<protein>
    <submittedName>
        <fullName evidence="2">Uncharacterized protein</fullName>
    </submittedName>
</protein>